<dbReference type="InterPro" id="IPR051797">
    <property type="entry name" value="TrmB-like"/>
</dbReference>
<dbReference type="PANTHER" id="PTHR34293">
    <property type="entry name" value="HTH-TYPE TRANSCRIPTIONAL REGULATOR TRMBL2"/>
    <property type="match status" value="1"/>
</dbReference>
<dbReference type="CDD" id="cd09124">
    <property type="entry name" value="PLDc_like_TrmB_middle"/>
    <property type="match status" value="1"/>
</dbReference>
<gene>
    <name evidence="2" type="ORF">H7B90_14335</name>
</gene>
<dbReference type="Pfam" id="PF01978">
    <property type="entry name" value="TrmB"/>
    <property type="match status" value="1"/>
</dbReference>
<dbReference type="Gene3D" id="1.10.10.10">
    <property type="entry name" value="Winged helix-like DNA-binding domain superfamily/Winged helix DNA-binding domain"/>
    <property type="match status" value="1"/>
</dbReference>
<dbReference type="PANTHER" id="PTHR34293:SF1">
    <property type="entry name" value="HTH-TYPE TRANSCRIPTIONAL REGULATOR TRMBL2"/>
    <property type="match status" value="1"/>
</dbReference>
<protein>
    <submittedName>
        <fullName evidence="2">TrmB family transcriptional regulator</fullName>
    </submittedName>
</protein>
<dbReference type="SUPFAM" id="SSF46785">
    <property type="entry name" value="Winged helix' DNA-binding domain"/>
    <property type="match status" value="1"/>
</dbReference>
<organism evidence="2 3">
    <name type="scientific">Cohnella xylanilytica</name>
    <dbReference type="NCBI Taxonomy" id="557555"/>
    <lineage>
        <taxon>Bacteria</taxon>
        <taxon>Bacillati</taxon>
        <taxon>Bacillota</taxon>
        <taxon>Bacilli</taxon>
        <taxon>Bacillales</taxon>
        <taxon>Paenibacillaceae</taxon>
        <taxon>Cohnella</taxon>
    </lineage>
</organism>
<feature type="domain" description="Transcription regulator TrmB N-terminal" evidence="1">
    <location>
        <begin position="5"/>
        <end position="72"/>
    </location>
</feature>
<evidence type="ECO:0000313" key="3">
    <source>
        <dbReference type="Proteomes" id="UP000553776"/>
    </source>
</evidence>
<evidence type="ECO:0000313" key="2">
    <source>
        <dbReference type="EMBL" id="MBB6692584.1"/>
    </source>
</evidence>
<dbReference type="InterPro" id="IPR036390">
    <property type="entry name" value="WH_DNA-bd_sf"/>
</dbReference>
<evidence type="ECO:0000259" key="1">
    <source>
        <dbReference type="Pfam" id="PF01978"/>
    </source>
</evidence>
<dbReference type="InterPro" id="IPR036388">
    <property type="entry name" value="WH-like_DNA-bd_sf"/>
</dbReference>
<proteinExistence type="predicted"/>
<accession>A0A841U3M6</accession>
<dbReference type="Proteomes" id="UP000553776">
    <property type="component" value="Unassembled WGS sequence"/>
</dbReference>
<dbReference type="InterPro" id="IPR002831">
    <property type="entry name" value="Tscrpt_reg_TrmB_N"/>
</dbReference>
<dbReference type="RefSeq" id="WP_185136573.1">
    <property type="nucleotide sequence ID" value="NZ_BORM01000030.1"/>
</dbReference>
<dbReference type="AlphaFoldDB" id="A0A841U3M6"/>
<dbReference type="EMBL" id="JACJVR010000055">
    <property type="protein sequence ID" value="MBB6692584.1"/>
    <property type="molecule type" value="Genomic_DNA"/>
</dbReference>
<comment type="caution">
    <text evidence="2">The sequence shown here is derived from an EMBL/GenBank/DDBJ whole genome shotgun (WGS) entry which is preliminary data.</text>
</comment>
<keyword evidence="3" id="KW-1185">Reference proteome</keyword>
<reference evidence="2 3" key="1">
    <citation type="submission" date="2020-08" db="EMBL/GenBank/DDBJ databases">
        <title>Cohnella phylogeny.</title>
        <authorList>
            <person name="Dunlap C."/>
        </authorList>
    </citation>
    <scope>NUCLEOTIDE SEQUENCE [LARGE SCALE GENOMIC DNA]</scope>
    <source>
        <strain evidence="2 3">DSM 25239</strain>
    </source>
</reference>
<name>A0A841U3M6_9BACL</name>
<sequence>MIERLKKLGLSELEARCYLELHEESNMSGYEVAKRVSVSRTNVYAALRSLADKGMCRTIEGDPVLYAAVPIEQVVRYLRSEFDRTADVLVSELKPPKAAPAFYNWQGEDKLRMAAGRLIASAQASVVVDIWAEDLPFFEEALAEAESRGVSVLVVTLGPAGTRLKNVFVHKRMEWPDVASRSFSILCDGSRAILGAFGESLKLTALETDHPSIAYMLLSAFYHDLIMMEAEKDFGPQLAAAYGEHYEKITGRFRIAGSQPV</sequence>